<accession>A0AAD9IKL8</accession>
<organism evidence="3 4">
    <name type="scientific">Prototheca wickerhamii</name>
    <dbReference type="NCBI Taxonomy" id="3111"/>
    <lineage>
        <taxon>Eukaryota</taxon>
        <taxon>Viridiplantae</taxon>
        <taxon>Chlorophyta</taxon>
        <taxon>core chlorophytes</taxon>
        <taxon>Trebouxiophyceae</taxon>
        <taxon>Chlorellales</taxon>
        <taxon>Chlorellaceae</taxon>
        <taxon>Prototheca</taxon>
    </lineage>
</organism>
<keyword evidence="2" id="KW-0732">Signal</keyword>
<reference evidence="3" key="1">
    <citation type="submission" date="2021-01" db="EMBL/GenBank/DDBJ databases">
        <authorList>
            <person name="Eckstrom K.M.E."/>
        </authorList>
    </citation>
    <scope>NUCLEOTIDE SEQUENCE</scope>
    <source>
        <strain evidence="3">UVCC 0001</strain>
    </source>
</reference>
<evidence type="ECO:0000256" key="2">
    <source>
        <dbReference type="SAM" id="SignalP"/>
    </source>
</evidence>
<dbReference type="EMBL" id="JASFZW010000003">
    <property type="protein sequence ID" value="KAK2079273.1"/>
    <property type="molecule type" value="Genomic_DNA"/>
</dbReference>
<name>A0AAD9IKL8_PROWI</name>
<sequence>MAGAAVLSLLAGAEAADALRLELWHCEVDGGAQAAVGGGVRRVLADCEGYLTAEVLRSVVGPPAPDAGGRGNIGSGEGALAVIVGSAAATAPQAALTLRLLGAMRAAGHFTVAALSTPYGLEGRAALGAAAELLARVRAGAPALSAGEAAAVADGALEASVRGVLRAVRARELLACSRGAMMWHTEAQLARFRRLVAPPLQQLWCARGLGAVGRGESRLGLGKARDLGAKTSLMHLASDAVRAAAASPFLEQRDGASAAPAASSVLCCLTLGGGPSSALQAREAETDFTRMAAQAAAGAVTQLLGAQEVVVCAEVAPERASADVWARCSLLVLGDDAGAEREETGLAADEKMPALAHREIPAQDATTDKSIEDAPTTATQSKRSENWSMLSALAASSANAPDGASRSAHRGRNGRASENPFLRSPQGAEGTPRAAKVSVGSELSDALVAMSLDLPPAAARWRQKQRALADPPPRLVVWEVDELQPWEEPEPEPQGLRALLPGLLGGSRPREPRVNIKQRVSHILERDRNESLESSN</sequence>
<evidence type="ECO:0000313" key="3">
    <source>
        <dbReference type="EMBL" id="KAK2079273.1"/>
    </source>
</evidence>
<evidence type="ECO:0000256" key="1">
    <source>
        <dbReference type="SAM" id="MobiDB-lite"/>
    </source>
</evidence>
<feature type="compositionally biased region" description="Low complexity" evidence="1">
    <location>
        <begin position="388"/>
        <end position="405"/>
    </location>
</feature>
<keyword evidence="4" id="KW-1185">Reference proteome</keyword>
<feature type="signal peptide" evidence="2">
    <location>
        <begin position="1"/>
        <end position="18"/>
    </location>
</feature>
<dbReference type="Proteomes" id="UP001255856">
    <property type="component" value="Unassembled WGS sequence"/>
</dbReference>
<feature type="compositionally biased region" description="Low complexity" evidence="1">
    <location>
        <begin position="493"/>
        <end position="502"/>
    </location>
</feature>
<gene>
    <name evidence="3" type="ORF">QBZ16_002964</name>
</gene>
<evidence type="ECO:0000313" key="4">
    <source>
        <dbReference type="Proteomes" id="UP001255856"/>
    </source>
</evidence>
<feature type="chain" id="PRO_5042170183" evidence="2">
    <location>
        <begin position="19"/>
        <end position="536"/>
    </location>
</feature>
<feature type="region of interest" description="Disordered" evidence="1">
    <location>
        <begin position="360"/>
        <end position="434"/>
    </location>
</feature>
<protein>
    <submittedName>
        <fullName evidence="3">Uncharacterized protein</fullName>
    </submittedName>
</protein>
<proteinExistence type="predicted"/>
<feature type="region of interest" description="Disordered" evidence="1">
    <location>
        <begin position="486"/>
        <end position="519"/>
    </location>
</feature>
<comment type="caution">
    <text evidence="3">The sequence shown here is derived from an EMBL/GenBank/DDBJ whole genome shotgun (WGS) entry which is preliminary data.</text>
</comment>
<dbReference type="AlphaFoldDB" id="A0AAD9IKL8"/>
<feature type="compositionally biased region" description="Basic and acidic residues" evidence="1">
    <location>
        <begin position="360"/>
        <end position="372"/>
    </location>
</feature>